<gene>
    <name evidence="4" type="ORF">L5515_004087</name>
</gene>
<dbReference type="EMBL" id="CP092622">
    <property type="protein sequence ID" value="UMM23299.1"/>
    <property type="molecule type" value="Genomic_DNA"/>
</dbReference>
<reference evidence="4 5" key="1">
    <citation type="submission" date="2022-04" db="EMBL/GenBank/DDBJ databases">
        <title>Chromosome-level reference genomes for two strains of Caenorhabditis briggsae: an improved platform for comparative genomics.</title>
        <authorList>
            <person name="Stevens L."/>
            <person name="Andersen E."/>
        </authorList>
    </citation>
    <scope>NUCLEOTIDE SEQUENCE [LARGE SCALE GENOMIC DNA]</scope>
    <source>
        <strain evidence="4">VX34</strain>
        <tissue evidence="4">Whole-organism</tissue>
    </source>
</reference>
<keyword evidence="1" id="KW-0594">Phospholipid biosynthesis</keyword>
<dbReference type="Pfam" id="PF01633">
    <property type="entry name" value="Choline_kinase"/>
    <property type="match status" value="1"/>
</dbReference>
<name>A0AAE9ELB4_CAEBR</name>
<dbReference type="Proteomes" id="UP000829354">
    <property type="component" value="Chromosome III"/>
</dbReference>
<dbReference type="AlphaFoldDB" id="A0AAE9ELB4"/>
<comment type="similarity">
    <text evidence="3">Belongs to the choline/ethanolamine kinase family.</text>
</comment>
<dbReference type="Gene3D" id="3.30.200.20">
    <property type="entry name" value="Phosphorylase Kinase, domain 1"/>
    <property type="match status" value="1"/>
</dbReference>
<accession>A0AAE9ELB4</accession>
<dbReference type="GO" id="GO:0008654">
    <property type="term" value="P:phospholipid biosynthetic process"/>
    <property type="evidence" value="ECO:0007669"/>
    <property type="project" value="UniProtKB-KW"/>
</dbReference>
<keyword evidence="5" id="KW-1185">Reference proteome</keyword>
<dbReference type="PANTHER" id="PTHR22603:SF25">
    <property type="entry name" value="CHOLINE KINASE B1-RELATED"/>
    <property type="match status" value="1"/>
</dbReference>
<keyword evidence="1" id="KW-0444">Lipid biosynthesis</keyword>
<dbReference type="Gene3D" id="3.90.1200.10">
    <property type="match status" value="1"/>
</dbReference>
<evidence type="ECO:0000313" key="4">
    <source>
        <dbReference type="EMBL" id="UMM23299.1"/>
    </source>
</evidence>
<proteinExistence type="inferred from homology"/>
<dbReference type="SUPFAM" id="SSF56112">
    <property type="entry name" value="Protein kinase-like (PK-like)"/>
    <property type="match status" value="1"/>
</dbReference>
<keyword evidence="2" id="KW-1208">Phospholipid metabolism</keyword>
<sequence length="372" mass="43069">MRPVKKLFSENELDSDVVLEKVIQLGADFIGGEWKSVDKNQVKVTKILGGQSNHMFHVTSSTDAKEYLLRLHRLGGNHVFTDTVNFAIFSERELGPKLYGFFDGGRMEEYLPSVTLDSDRILEQEISRKVGATFPRYHAIDMPISKTRRCFQVMRESLKDYRDLGGDDYEIIPTTVTYSEHPGKVSIEDLHKEIDLMENWANELFEDTVVFCHNDLACANILELNSKRELVFIDWEFASYNCRGFDIAMHLSETAVDFRDPTPPGIKFSEELTDNPPNLHGFVEAYINADNELKNRIPSDRSGEISKLIQEVEFFWPITHLFWACFVMKLALVKYNCGVDMDVQAKDRFAIYYHLKGRTQQIWEKLRKQKNQ</sequence>
<evidence type="ECO:0000256" key="3">
    <source>
        <dbReference type="ARBA" id="ARBA00038211"/>
    </source>
</evidence>
<evidence type="ECO:0000256" key="1">
    <source>
        <dbReference type="ARBA" id="ARBA00023209"/>
    </source>
</evidence>
<keyword evidence="1" id="KW-0443">Lipid metabolism</keyword>
<organism evidence="4 5">
    <name type="scientific">Caenorhabditis briggsae</name>
    <dbReference type="NCBI Taxonomy" id="6238"/>
    <lineage>
        <taxon>Eukaryota</taxon>
        <taxon>Metazoa</taxon>
        <taxon>Ecdysozoa</taxon>
        <taxon>Nematoda</taxon>
        <taxon>Chromadorea</taxon>
        <taxon>Rhabditida</taxon>
        <taxon>Rhabditina</taxon>
        <taxon>Rhabditomorpha</taxon>
        <taxon>Rhabditoidea</taxon>
        <taxon>Rhabditidae</taxon>
        <taxon>Peloderinae</taxon>
        <taxon>Caenorhabditis</taxon>
    </lineage>
</organism>
<dbReference type="PANTHER" id="PTHR22603">
    <property type="entry name" value="CHOLINE/ETHANOALAMINE KINASE"/>
    <property type="match status" value="1"/>
</dbReference>
<dbReference type="InterPro" id="IPR011009">
    <property type="entry name" value="Kinase-like_dom_sf"/>
</dbReference>
<protein>
    <submittedName>
        <fullName evidence="4">Uncharacterized protein</fullName>
    </submittedName>
</protein>
<evidence type="ECO:0000313" key="5">
    <source>
        <dbReference type="Proteomes" id="UP000829354"/>
    </source>
</evidence>
<evidence type="ECO:0000256" key="2">
    <source>
        <dbReference type="ARBA" id="ARBA00023264"/>
    </source>
</evidence>